<dbReference type="GO" id="GO:0000987">
    <property type="term" value="F:cis-regulatory region sequence-specific DNA binding"/>
    <property type="evidence" value="ECO:0007669"/>
    <property type="project" value="UniProtKB-ARBA"/>
</dbReference>
<keyword evidence="5" id="KW-0805">Transcription regulation</keyword>
<evidence type="ECO:0000256" key="7">
    <source>
        <dbReference type="ARBA" id="ARBA00023163"/>
    </source>
</evidence>
<keyword evidence="2" id="KW-0963">Cytoplasm</keyword>
<dbReference type="Gene3D" id="3.40.50.2300">
    <property type="match status" value="1"/>
</dbReference>
<evidence type="ECO:0000256" key="4">
    <source>
        <dbReference type="ARBA" id="ARBA00023012"/>
    </source>
</evidence>
<evidence type="ECO:0000256" key="1">
    <source>
        <dbReference type="ARBA" id="ARBA00004496"/>
    </source>
</evidence>
<dbReference type="GO" id="GO:0005829">
    <property type="term" value="C:cytosol"/>
    <property type="evidence" value="ECO:0007669"/>
    <property type="project" value="TreeGrafter"/>
</dbReference>
<dbReference type="Gene3D" id="6.10.250.690">
    <property type="match status" value="1"/>
</dbReference>
<dbReference type="KEGG" id="gbm:Gbem_2604"/>
<protein>
    <submittedName>
        <fullName evidence="12">Winged-helix transcriptional response regulator KdpE</fullName>
    </submittedName>
</protein>
<dbReference type="STRING" id="404380.Gbem_2604"/>
<sequence>MASAIRTESVGAGTEKQRGENLPRLLMVDDELAVLRFLRAALNTGEFRLYEAQNGHAALAAAAAVRPDIILQDLGLPDMDGVEVIKRIREWSQVPIIVLSVRDSDDDKVGALDAGADDYLIKPFSVAELQARIRVSLRRSLQQAPEPVYRCNELEVDLALRRVLLSGKEVQVTPTEYELLRLLVTHAGRVLTHSQILKQIWGVAYVEQQNVLRVNIRNLRQKIEPDPSRPFYITTEVGVGYRLRSE</sequence>
<dbReference type="Pfam" id="PF00486">
    <property type="entry name" value="Trans_reg_C"/>
    <property type="match status" value="1"/>
</dbReference>
<keyword evidence="6 9" id="KW-0238">DNA-binding</keyword>
<dbReference type="HOGENOM" id="CLU_000445_30_8_7"/>
<proteinExistence type="predicted"/>
<dbReference type="SUPFAM" id="SSF52172">
    <property type="entry name" value="CheY-like"/>
    <property type="match status" value="1"/>
</dbReference>
<evidence type="ECO:0000313" key="12">
    <source>
        <dbReference type="EMBL" id="ACH39612.1"/>
    </source>
</evidence>
<dbReference type="FunFam" id="3.40.50.2300:FF:000021">
    <property type="entry name" value="Two-component system response regulator KdpE"/>
    <property type="match status" value="1"/>
</dbReference>
<dbReference type="PROSITE" id="PS50110">
    <property type="entry name" value="RESPONSE_REGULATORY"/>
    <property type="match status" value="1"/>
</dbReference>
<keyword evidence="7" id="KW-0804">Transcription</keyword>
<dbReference type="GO" id="GO:0045893">
    <property type="term" value="P:positive regulation of DNA-templated transcription"/>
    <property type="evidence" value="ECO:0007669"/>
    <property type="project" value="UniProtKB-ARBA"/>
</dbReference>
<feature type="modified residue" description="4-aspartylphosphate" evidence="8">
    <location>
        <position position="73"/>
    </location>
</feature>
<reference evidence="12 13" key="1">
    <citation type="submission" date="2008-07" db="EMBL/GenBank/DDBJ databases">
        <title>Complete sequence of Geobacter bemidjiensis BEM.</title>
        <authorList>
            <consortium name="US DOE Joint Genome Institute"/>
            <person name="Lucas S."/>
            <person name="Copeland A."/>
            <person name="Lapidus A."/>
            <person name="Glavina del Rio T."/>
            <person name="Dalin E."/>
            <person name="Tice H."/>
            <person name="Bruce D."/>
            <person name="Goodwin L."/>
            <person name="Pitluck S."/>
            <person name="Kiss H."/>
            <person name="Brettin T."/>
            <person name="Detter J.C."/>
            <person name="Han C."/>
            <person name="Kuske C.R."/>
            <person name="Schmutz J."/>
            <person name="Larimer F."/>
            <person name="Land M."/>
            <person name="Hauser L."/>
            <person name="Kyrpides N."/>
            <person name="Lykidis A."/>
            <person name="Lovley D."/>
            <person name="Richardson P."/>
        </authorList>
    </citation>
    <scope>NUCLEOTIDE SEQUENCE [LARGE SCALE GENOMIC DNA]</scope>
    <source>
        <strain evidence="13">ATCC BAA-1014 / DSM 16622 / JCM 12645 / Bem</strain>
    </source>
</reference>
<dbReference type="Gene3D" id="1.10.10.10">
    <property type="entry name" value="Winged helix-like DNA-binding domain superfamily/Winged helix DNA-binding domain"/>
    <property type="match status" value="1"/>
</dbReference>
<feature type="domain" description="Response regulatory" evidence="10">
    <location>
        <begin position="24"/>
        <end position="137"/>
    </location>
</feature>
<evidence type="ECO:0000259" key="11">
    <source>
        <dbReference type="PROSITE" id="PS51755"/>
    </source>
</evidence>
<dbReference type="SMART" id="SM00862">
    <property type="entry name" value="Trans_reg_C"/>
    <property type="match status" value="1"/>
</dbReference>
<dbReference type="Proteomes" id="UP000008825">
    <property type="component" value="Chromosome"/>
</dbReference>
<reference evidence="12 13" key="2">
    <citation type="journal article" date="2010" name="BMC Genomics">
        <title>The genome of Geobacter bemidjiensis, exemplar for the subsurface clade of Geobacter species that predominate in Fe(III)-reducing subsurface environments.</title>
        <authorList>
            <person name="Aklujkar M."/>
            <person name="Young N.D."/>
            <person name="Holmes D."/>
            <person name="Chavan M."/>
            <person name="Risso C."/>
            <person name="Kiss H.E."/>
            <person name="Han C.S."/>
            <person name="Land M.L."/>
            <person name="Lovley D.R."/>
        </authorList>
    </citation>
    <scope>NUCLEOTIDE SEQUENCE [LARGE SCALE GENOMIC DNA]</scope>
    <source>
        <strain evidence="13">ATCC BAA-1014 / DSM 16622 / JCM 12645 / Bem</strain>
    </source>
</reference>
<keyword evidence="3 8" id="KW-0597">Phosphoprotein</keyword>
<organism evidence="12 13">
    <name type="scientific">Citrifermentans bemidjiense (strain ATCC BAA-1014 / DSM 16622 / JCM 12645 / Bem)</name>
    <name type="common">Geobacter bemidjiensis</name>
    <dbReference type="NCBI Taxonomy" id="404380"/>
    <lineage>
        <taxon>Bacteria</taxon>
        <taxon>Pseudomonadati</taxon>
        <taxon>Thermodesulfobacteriota</taxon>
        <taxon>Desulfuromonadia</taxon>
        <taxon>Geobacterales</taxon>
        <taxon>Geobacteraceae</taxon>
        <taxon>Citrifermentans</taxon>
    </lineage>
</organism>
<dbReference type="InterPro" id="IPR001789">
    <property type="entry name" value="Sig_transdc_resp-reg_receiver"/>
</dbReference>
<dbReference type="PANTHER" id="PTHR48111">
    <property type="entry name" value="REGULATOR OF RPOS"/>
    <property type="match status" value="1"/>
</dbReference>
<dbReference type="InterPro" id="IPR036388">
    <property type="entry name" value="WH-like_DNA-bd_sf"/>
</dbReference>
<dbReference type="GO" id="GO:0000156">
    <property type="term" value="F:phosphorelay response regulator activity"/>
    <property type="evidence" value="ECO:0007669"/>
    <property type="project" value="TreeGrafter"/>
</dbReference>
<evidence type="ECO:0000256" key="5">
    <source>
        <dbReference type="ARBA" id="ARBA00023015"/>
    </source>
</evidence>
<evidence type="ECO:0000259" key="10">
    <source>
        <dbReference type="PROSITE" id="PS50110"/>
    </source>
</evidence>
<comment type="subcellular location">
    <subcellularLocation>
        <location evidence="1">Cytoplasm</location>
    </subcellularLocation>
</comment>
<keyword evidence="13" id="KW-1185">Reference proteome</keyword>
<dbReference type="InterPro" id="IPR011006">
    <property type="entry name" value="CheY-like_superfamily"/>
</dbReference>
<dbReference type="EMBL" id="CP001124">
    <property type="protein sequence ID" value="ACH39612.1"/>
    <property type="molecule type" value="Genomic_DNA"/>
</dbReference>
<keyword evidence="4" id="KW-0902">Two-component regulatory system</keyword>
<feature type="domain" description="OmpR/PhoB-type" evidence="11">
    <location>
        <begin position="146"/>
        <end position="245"/>
    </location>
</feature>
<dbReference type="Pfam" id="PF00072">
    <property type="entry name" value="Response_reg"/>
    <property type="match status" value="1"/>
</dbReference>
<dbReference type="PANTHER" id="PTHR48111:SF50">
    <property type="entry name" value="KDP OPERON TRANSCRIPTIONAL REGULATORY PROTEIN KDPE"/>
    <property type="match status" value="1"/>
</dbReference>
<dbReference type="GO" id="GO:0032993">
    <property type="term" value="C:protein-DNA complex"/>
    <property type="evidence" value="ECO:0007669"/>
    <property type="project" value="TreeGrafter"/>
</dbReference>
<dbReference type="GO" id="GO:0042802">
    <property type="term" value="F:identical protein binding"/>
    <property type="evidence" value="ECO:0007669"/>
    <property type="project" value="UniProtKB-ARBA"/>
</dbReference>
<evidence type="ECO:0000256" key="6">
    <source>
        <dbReference type="ARBA" id="ARBA00023125"/>
    </source>
</evidence>
<dbReference type="PROSITE" id="PS51755">
    <property type="entry name" value="OMPR_PHOB"/>
    <property type="match status" value="1"/>
</dbReference>
<evidence type="ECO:0000256" key="2">
    <source>
        <dbReference type="ARBA" id="ARBA00022490"/>
    </source>
</evidence>
<gene>
    <name evidence="12" type="primary">kdpE-2</name>
    <name evidence="12" type="ordered locus">Gbem_2604</name>
</gene>
<name>B5EH76_CITBB</name>
<dbReference type="OrthoDB" id="9793321at2"/>
<dbReference type="eggNOG" id="COG0745">
    <property type="taxonomic scope" value="Bacteria"/>
</dbReference>
<dbReference type="RefSeq" id="WP_012531033.1">
    <property type="nucleotide sequence ID" value="NC_011146.1"/>
</dbReference>
<evidence type="ECO:0000313" key="13">
    <source>
        <dbReference type="Proteomes" id="UP000008825"/>
    </source>
</evidence>
<dbReference type="AlphaFoldDB" id="B5EH76"/>
<evidence type="ECO:0000256" key="8">
    <source>
        <dbReference type="PROSITE-ProRule" id="PRU00169"/>
    </source>
</evidence>
<feature type="DNA-binding region" description="OmpR/PhoB-type" evidence="9">
    <location>
        <begin position="146"/>
        <end position="245"/>
    </location>
</feature>
<dbReference type="InterPro" id="IPR001867">
    <property type="entry name" value="OmpR/PhoB-type_DNA-bd"/>
</dbReference>
<accession>B5EH76</accession>
<dbReference type="CDD" id="cd00383">
    <property type="entry name" value="trans_reg_C"/>
    <property type="match status" value="1"/>
</dbReference>
<evidence type="ECO:0000256" key="9">
    <source>
        <dbReference type="PROSITE-ProRule" id="PRU01091"/>
    </source>
</evidence>
<dbReference type="SMART" id="SM00448">
    <property type="entry name" value="REC"/>
    <property type="match status" value="1"/>
</dbReference>
<dbReference type="InterPro" id="IPR039420">
    <property type="entry name" value="WalR-like"/>
</dbReference>
<evidence type="ECO:0000256" key="3">
    <source>
        <dbReference type="ARBA" id="ARBA00022553"/>
    </source>
</evidence>